<organism evidence="6 7">
    <name type="scientific">Gaoshiqia sediminis</name>
    <dbReference type="NCBI Taxonomy" id="2986998"/>
    <lineage>
        <taxon>Bacteria</taxon>
        <taxon>Pseudomonadati</taxon>
        <taxon>Bacteroidota</taxon>
        <taxon>Bacteroidia</taxon>
        <taxon>Marinilabiliales</taxon>
        <taxon>Prolixibacteraceae</taxon>
        <taxon>Gaoshiqia</taxon>
    </lineage>
</organism>
<comment type="caution">
    <text evidence="6">The sequence shown here is derived from an EMBL/GenBank/DDBJ whole genome shotgun (WGS) entry which is preliminary data.</text>
</comment>
<dbReference type="PIRSF" id="PIRSF031804">
    <property type="entry name" value="UCP031804"/>
    <property type="match status" value="1"/>
</dbReference>
<evidence type="ECO:0000259" key="5">
    <source>
        <dbReference type="Pfam" id="PF06803"/>
    </source>
</evidence>
<accession>A0AA42C5Y8</accession>
<comment type="subcellular location">
    <subcellularLocation>
        <location evidence="1">Endomembrane system</location>
        <topology evidence="1">Multi-pass membrane protein</topology>
    </subcellularLocation>
</comment>
<dbReference type="InterPro" id="IPR016983">
    <property type="entry name" value="UCP031804"/>
</dbReference>
<keyword evidence="3" id="KW-1133">Transmembrane helix</keyword>
<protein>
    <submittedName>
        <fullName evidence="6">YkvA family protein</fullName>
    </submittedName>
</protein>
<evidence type="ECO:0000256" key="4">
    <source>
        <dbReference type="ARBA" id="ARBA00023136"/>
    </source>
</evidence>
<keyword evidence="7" id="KW-1185">Reference proteome</keyword>
<proteinExistence type="predicted"/>
<evidence type="ECO:0000256" key="3">
    <source>
        <dbReference type="ARBA" id="ARBA00022989"/>
    </source>
</evidence>
<dbReference type="RefSeq" id="WP_282590619.1">
    <property type="nucleotide sequence ID" value="NZ_JAPAAF010000004.1"/>
</dbReference>
<evidence type="ECO:0000256" key="2">
    <source>
        <dbReference type="ARBA" id="ARBA00022692"/>
    </source>
</evidence>
<gene>
    <name evidence="6" type="ORF">N2K84_04670</name>
</gene>
<evidence type="ECO:0000256" key="1">
    <source>
        <dbReference type="ARBA" id="ARBA00004127"/>
    </source>
</evidence>
<name>A0AA42C5Y8_9BACT</name>
<keyword evidence="4" id="KW-0472">Membrane</keyword>
<dbReference type="InterPro" id="IPR010652">
    <property type="entry name" value="DUF1232"/>
</dbReference>
<sequence>MTGERFKKYYSEETFTEKLKKYAKTAGMQVVYAALLLYFLLKNEKVPFKAKLTIAGALGYFILPTDAIPDLAPLIGFSDDLGVLIFALSQISIHITPEIKAQARKQLQHWFKQVDETELDALHEKIS</sequence>
<dbReference type="AlphaFoldDB" id="A0AA42C5Y8"/>
<dbReference type="EMBL" id="JAPAAF010000004">
    <property type="protein sequence ID" value="MCW0482014.1"/>
    <property type="molecule type" value="Genomic_DNA"/>
</dbReference>
<reference evidence="6" key="1">
    <citation type="submission" date="2022-10" db="EMBL/GenBank/DDBJ databases">
        <title>Gaoshiqiia sediminis gen. nov., sp. nov., isolated from coastal sediment.</title>
        <authorList>
            <person name="Yu W.X."/>
            <person name="Mu D.S."/>
            <person name="Du J.Z."/>
            <person name="Liang Y.Q."/>
        </authorList>
    </citation>
    <scope>NUCLEOTIDE SEQUENCE</scope>
    <source>
        <strain evidence="6">A06</strain>
    </source>
</reference>
<evidence type="ECO:0000313" key="7">
    <source>
        <dbReference type="Proteomes" id="UP001163821"/>
    </source>
</evidence>
<dbReference type="Pfam" id="PF06803">
    <property type="entry name" value="DUF1232"/>
    <property type="match status" value="1"/>
</dbReference>
<keyword evidence="2" id="KW-0812">Transmembrane</keyword>
<dbReference type="GO" id="GO:0012505">
    <property type="term" value="C:endomembrane system"/>
    <property type="evidence" value="ECO:0007669"/>
    <property type="project" value="UniProtKB-SubCell"/>
</dbReference>
<feature type="domain" description="DUF1232" evidence="5">
    <location>
        <begin position="50"/>
        <end position="86"/>
    </location>
</feature>
<evidence type="ECO:0000313" key="6">
    <source>
        <dbReference type="EMBL" id="MCW0482014.1"/>
    </source>
</evidence>
<dbReference type="Proteomes" id="UP001163821">
    <property type="component" value="Unassembled WGS sequence"/>
</dbReference>